<protein>
    <recommendedName>
        <fullName evidence="5">Flagellar hook-associated protein 2</fullName>
        <shortName evidence="5">HAP2</shortName>
    </recommendedName>
    <alternativeName>
        <fullName evidence="5">Flagellar cap protein</fullName>
    </alternativeName>
</protein>
<dbReference type="InterPro" id="IPR010809">
    <property type="entry name" value="FliD_C"/>
</dbReference>
<dbReference type="AlphaFoldDB" id="A0A265DVH4"/>
<evidence type="ECO:0000313" key="8">
    <source>
        <dbReference type="EMBL" id="OZT73236.1"/>
    </source>
</evidence>
<name>A0A265DVH4_9GAMM</name>
<dbReference type="InterPro" id="IPR010810">
    <property type="entry name" value="Flagellin_hook_IN_motif"/>
</dbReference>
<evidence type="ECO:0000256" key="3">
    <source>
        <dbReference type="ARBA" id="ARBA00023054"/>
    </source>
</evidence>
<evidence type="ECO:0000313" key="7">
    <source>
        <dbReference type="EMBL" id="EHJ94916.1"/>
    </source>
</evidence>
<evidence type="ECO:0000256" key="5">
    <source>
        <dbReference type="RuleBase" id="RU362066"/>
    </source>
</evidence>
<reference evidence="8 10" key="2">
    <citation type="submission" date="2017-07" db="EMBL/GenBank/DDBJ databases">
        <title>Shotgun whole genome sequences of three halophilic bacterial isolates.</title>
        <authorList>
            <person name="Pozzo T."/>
            <person name="Higdon S.M."/>
            <person name="Quillaguaman J."/>
        </authorList>
    </citation>
    <scope>NUCLEOTIDE SEQUENCE [LARGE SCALE GENOMIC DNA]</scope>
    <source>
        <strain evidence="8 10">LC1</strain>
    </source>
</reference>
<dbReference type="PANTHER" id="PTHR30288">
    <property type="entry name" value="FLAGELLAR CAP/ASSEMBLY PROTEIN FLID"/>
    <property type="match status" value="1"/>
</dbReference>
<keyword evidence="7" id="KW-0969">Cilium</keyword>
<dbReference type="GO" id="GO:0005509">
    <property type="term" value="F:calcium ion binding"/>
    <property type="evidence" value="ECO:0007669"/>
    <property type="project" value="InterPro"/>
</dbReference>
<comment type="subunit">
    <text evidence="2 5">Homopentamer.</text>
</comment>
<dbReference type="GO" id="GO:0071973">
    <property type="term" value="P:bacterial-type flagellum-dependent cell motility"/>
    <property type="evidence" value="ECO:0007669"/>
    <property type="project" value="TreeGrafter"/>
</dbReference>
<dbReference type="OrthoDB" id="5980200at2"/>
<organism evidence="7 9">
    <name type="scientific">Vreelandella boliviensis LC1</name>
    <dbReference type="NCBI Taxonomy" id="1072583"/>
    <lineage>
        <taxon>Bacteria</taxon>
        <taxon>Pseudomonadati</taxon>
        <taxon>Pseudomonadota</taxon>
        <taxon>Gammaproteobacteria</taxon>
        <taxon>Oceanospirillales</taxon>
        <taxon>Halomonadaceae</taxon>
        <taxon>Vreelandella</taxon>
    </lineage>
</organism>
<keyword evidence="7" id="KW-0282">Flagellum</keyword>
<keyword evidence="10" id="KW-1185">Reference proteome</keyword>
<proteinExistence type="inferred from homology"/>
<dbReference type="PANTHER" id="PTHR30288:SF0">
    <property type="entry name" value="FLAGELLAR HOOK-ASSOCIATED PROTEIN 2"/>
    <property type="match status" value="1"/>
</dbReference>
<evidence type="ECO:0000256" key="2">
    <source>
        <dbReference type="ARBA" id="ARBA00011255"/>
    </source>
</evidence>
<dbReference type="STRING" id="1072583.KUC_1875"/>
<accession>A0A265DVH4</accession>
<dbReference type="Pfam" id="PF02465">
    <property type="entry name" value="FliD_N"/>
    <property type="match status" value="1"/>
</dbReference>
<comment type="function">
    <text evidence="5">Required for morphogenesis and for the elongation of the flagellar filament by facilitating polymerization of the flagellin monomers at the tip of growing filament. Forms a capping structure, which prevents flagellin subunits (transported through the central channel of the flagellum) from leaking out without polymerization at the distal end.</text>
</comment>
<feature type="coiled-coil region" evidence="5">
    <location>
        <begin position="382"/>
        <end position="409"/>
    </location>
</feature>
<evidence type="ECO:0000313" key="10">
    <source>
        <dbReference type="Proteomes" id="UP000216538"/>
    </source>
</evidence>
<evidence type="ECO:0000256" key="1">
    <source>
        <dbReference type="ARBA" id="ARBA00009764"/>
    </source>
</evidence>
<comment type="similarity">
    <text evidence="1 5">Belongs to the FliD family.</text>
</comment>
<dbReference type="RefSeq" id="WP_007112852.1">
    <property type="nucleotide sequence ID" value="NZ_JH393257.1"/>
</dbReference>
<evidence type="ECO:0000259" key="6">
    <source>
        <dbReference type="PROSITE" id="PS50268"/>
    </source>
</evidence>
<dbReference type="EMBL" id="NPEY01000012">
    <property type="protein sequence ID" value="OZT73236.1"/>
    <property type="molecule type" value="Genomic_DNA"/>
</dbReference>
<dbReference type="Pfam" id="PF07196">
    <property type="entry name" value="Flagellin_IN"/>
    <property type="match status" value="1"/>
</dbReference>
<evidence type="ECO:0000256" key="4">
    <source>
        <dbReference type="ARBA" id="ARBA00023143"/>
    </source>
</evidence>
<gene>
    <name evidence="8" type="ORF">CE457_15015</name>
    <name evidence="7" type="ORF">KUC_1875</name>
</gene>
<dbReference type="GO" id="GO:0005576">
    <property type="term" value="C:extracellular region"/>
    <property type="evidence" value="ECO:0007669"/>
    <property type="project" value="UniProtKB-SubCell"/>
</dbReference>
<keyword evidence="3 5" id="KW-0175">Coiled coil</keyword>
<dbReference type="EMBL" id="JH393257">
    <property type="protein sequence ID" value="EHJ94916.1"/>
    <property type="molecule type" value="Genomic_DNA"/>
</dbReference>
<dbReference type="InterPro" id="IPR003481">
    <property type="entry name" value="FliD_N"/>
</dbReference>
<dbReference type="GO" id="GO:0007156">
    <property type="term" value="P:homophilic cell adhesion via plasma membrane adhesion molecules"/>
    <property type="evidence" value="ECO:0007669"/>
    <property type="project" value="InterPro"/>
</dbReference>
<reference evidence="7 9" key="1">
    <citation type="submission" date="2011-10" db="EMBL/GenBank/DDBJ databases">
        <authorList>
            <person name="Quillaguamn J."/>
            <person name="Guzmn D."/>
            <person name="Balderrama-Subieta A."/>
            <person name="Cardona-Ortuo C."/>
            <person name="Guevara-Martnez M."/>
            <person name="Callisaya-Quispe N."/>
        </authorList>
    </citation>
    <scope>NUCLEOTIDE SEQUENCE [LARGE SCALE GENOMIC DNA]</scope>
    <source>
        <strain evidence="7 9">LC1</strain>
    </source>
</reference>
<keyword evidence="4 5" id="KW-0975">Bacterial flagellum</keyword>
<dbReference type="Proteomes" id="UP000216538">
    <property type="component" value="Unassembled WGS sequence"/>
</dbReference>
<sequence>MAAITSLGIGSGLDLNGLLKELKTAEQAKLEPIQQQLQSEDAKISAYGTLQNALEQFQSSAEALNKTSSFESLTTNVDGSAVGAVSSNEAQPGQYEVQVGQLATASSLVTERLETADESIVTGEQSLTFTLADGAMDPITIADGSSLEDMRDAINEQSDGRLSASIINDGEGYRLSVNATDTGADASIESTNFSNILAGDVTTSDAQVVQEGQDAEFNVNGIDIVSPTNQVEGAIQGVTLNLSEADATSTVSVEQDSEAIREQVTAFVDNFNTLKDTITSLTAYDADSGRAAGLNADAATRAVERELRQTISSVVGGDGFSVLSDVGISLQVDGKLEIDEDQLDSIVANQPDQLASFFAGDSEEGGMAGQIASSLESLVGTGGRLENAVESSERRFASLEERFATTESRIEQTVERYRTQFQAMDSMVAQMNQTSAYLTQQFAVLGQQNQN</sequence>
<feature type="domain" description="Cadherin" evidence="6">
    <location>
        <begin position="91"/>
        <end position="209"/>
    </location>
</feature>
<dbReference type="InterPro" id="IPR002126">
    <property type="entry name" value="Cadherin-like_dom"/>
</dbReference>
<dbReference type="GO" id="GO:0009421">
    <property type="term" value="C:bacterial-type flagellum filament cap"/>
    <property type="evidence" value="ECO:0007669"/>
    <property type="project" value="InterPro"/>
</dbReference>
<dbReference type="Proteomes" id="UP000005756">
    <property type="component" value="Unassembled WGS sequence"/>
</dbReference>
<dbReference type="PROSITE" id="PS50268">
    <property type="entry name" value="CADHERIN_2"/>
    <property type="match status" value="1"/>
</dbReference>
<keyword evidence="5" id="KW-0964">Secreted</keyword>
<comment type="subcellular location">
    <subcellularLocation>
        <location evidence="5">Secreted</location>
    </subcellularLocation>
    <subcellularLocation>
        <location evidence="5">Bacterial flagellum</location>
    </subcellularLocation>
</comment>
<dbReference type="GO" id="GO:0009424">
    <property type="term" value="C:bacterial-type flagellum hook"/>
    <property type="evidence" value="ECO:0007669"/>
    <property type="project" value="UniProtKB-UniRule"/>
</dbReference>
<dbReference type="InterPro" id="IPR040026">
    <property type="entry name" value="FliD"/>
</dbReference>
<dbReference type="GO" id="GO:0016020">
    <property type="term" value="C:membrane"/>
    <property type="evidence" value="ECO:0007669"/>
    <property type="project" value="InterPro"/>
</dbReference>
<keyword evidence="7" id="KW-0966">Cell projection</keyword>
<dbReference type="Pfam" id="PF07195">
    <property type="entry name" value="FliD_C"/>
    <property type="match status" value="1"/>
</dbReference>
<evidence type="ECO:0000313" key="9">
    <source>
        <dbReference type="Proteomes" id="UP000005756"/>
    </source>
</evidence>